<sequence length="107" mass="12176">MNGKEEQATLVVDKCPWAIIRDFNSIMFMEEREGRSSPLSTRGMILFNNIVFKVPPLLGNKWHICFQEACVYHLAPLKLTTLPFGISVKVTQEGISIRNHSNSWQLG</sequence>
<protein>
    <submittedName>
        <fullName evidence="1">Uncharacterized protein</fullName>
    </submittedName>
</protein>
<feature type="non-terminal residue" evidence="1">
    <location>
        <position position="1"/>
    </location>
</feature>
<dbReference type="EMBL" id="QJKJ01008534">
    <property type="protein sequence ID" value="RDX79454.1"/>
    <property type="molecule type" value="Genomic_DNA"/>
</dbReference>
<evidence type="ECO:0000313" key="2">
    <source>
        <dbReference type="Proteomes" id="UP000257109"/>
    </source>
</evidence>
<name>A0A371FMC3_MUCPR</name>
<proteinExistence type="predicted"/>
<keyword evidence="2" id="KW-1185">Reference proteome</keyword>
<evidence type="ECO:0000313" key="1">
    <source>
        <dbReference type="EMBL" id="RDX79454.1"/>
    </source>
</evidence>
<organism evidence="1 2">
    <name type="scientific">Mucuna pruriens</name>
    <name type="common">Velvet bean</name>
    <name type="synonym">Dolichos pruriens</name>
    <dbReference type="NCBI Taxonomy" id="157652"/>
    <lineage>
        <taxon>Eukaryota</taxon>
        <taxon>Viridiplantae</taxon>
        <taxon>Streptophyta</taxon>
        <taxon>Embryophyta</taxon>
        <taxon>Tracheophyta</taxon>
        <taxon>Spermatophyta</taxon>
        <taxon>Magnoliopsida</taxon>
        <taxon>eudicotyledons</taxon>
        <taxon>Gunneridae</taxon>
        <taxon>Pentapetalae</taxon>
        <taxon>rosids</taxon>
        <taxon>fabids</taxon>
        <taxon>Fabales</taxon>
        <taxon>Fabaceae</taxon>
        <taxon>Papilionoideae</taxon>
        <taxon>50 kb inversion clade</taxon>
        <taxon>NPAAA clade</taxon>
        <taxon>indigoferoid/millettioid clade</taxon>
        <taxon>Phaseoleae</taxon>
        <taxon>Mucuna</taxon>
    </lineage>
</organism>
<gene>
    <name evidence="1" type="ORF">CR513_40119</name>
</gene>
<reference evidence="1" key="1">
    <citation type="submission" date="2018-05" db="EMBL/GenBank/DDBJ databases">
        <title>Draft genome of Mucuna pruriens seed.</title>
        <authorList>
            <person name="Nnadi N.E."/>
            <person name="Vos R."/>
            <person name="Hasami M.H."/>
            <person name="Devisetty U.K."/>
            <person name="Aguiy J.C."/>
        </authorList>
    </citation>
    <scope>NUCLEOTIDE SEQUENCE [LARGE SCALE GENOMIC DNA]</scope>
    <source>
        <strain evidence="1">JCA_2017</strain>
    </source>
</reference>
<dbReference type="AlphaFoldDB" id="A0A371FMC3"/>
<dbReference type="Proteomes" id="UP000257109">
    <property type="component" value="Unassembled WGS sequence"/>
</dbReference>
<accession>A0A371FMC3</accession>
<comment type="caution">
    <text evidence="1">The sequence shown here is derived from an EMBL/GenBank/DDBJ whole genome shotgun (WGS) entry which is preliminary data.</text>
</comment>